<gene>
    <name evidence="2" type="ORF">E1292_34190</name>
</gene>
<evidence type="ECO:0000259" key="1">
    <source>
        <dbReference type="Pfam" id="PF11716"/>
    </source>
</evidence>
<dbReference type="InterPro" id="IPR024344">
    <property type="entry name" value="MDMPI_metal-binding"/>
</dbReference>
<organism evidence="2 3">
    <name type="scientific">Nonomuraea deserti</name>
    <dbReference type="NCBI Taxonomy" id="1848322"/>
    <lineage>
        <taxon>Bacteria</taxon>
        <taxon>Bacillati</taxon>
        <taxon>Actinomycetota</taxon>
        <taxon>Actinomycetes</taxon>
        <taxon>Streptosporangiales</taxon>
        <taxon>Streptosporangiaceae</taxon>
        <taxon>Nonomuraea</taxon>
    </lineage>
</organism>
<evidence type="ECO:0000313" key="3">
    <source>
        <dbReference type="Proteomes" id="UP000295258"/>
    </source>
</evidence>
<dbReference type="NCBIfam" id="TIGR03086">
    <property type="entry name" value="TIGR03086 family metal-binding protein"/>
    <property type="match status" value="1"/>
</dbReference>
<dbReference type="Proteomes" id="UP000295258">
    <property type="component" value="Unassembled WGS sequence"/>
</dbReference>
<name>A0A4R4V8N6_9ACTN</name>
<feature type="domain" description="Mycothiol-dependent maleylpyruvate isomerase metal-binding" evidence="1">
    <location>
        <begin position="28"/>
        <end position="146"/>
    </location>
</feature>
<dbReference type="Pfam" id="PF11716">
    <property type="entry name" value="MDMPI_N"/>
    <property type="match status" value="1"/>
</dbReference>
<dbReference type="SUPFAM" id="SSF109854">
    <property type="entry name" value="DinB/YfiT-like putative metalloenzymes"/>
    <property type="match status" value="1"/>
</dbReference>
<accession>A0A4R4V8N6</accession>
<evidence type="ECO:0000313" key="2">
    <source>
        <dbReference type="EMBL" id="TDC98782.1"/>
    </source>
</evidence>
<reference evidence="2 3" key="1">
    <citation type="submission" date="2019-03" db="EMBL/GenBank/DDBJ databases">
        <title>Draft genome sequences of novel Actinobacteria.</title>
        <authorList>
            <person name="Sahin N."/>
            <person name="Ay H."/>
            <person name="Saygin H."/>
        </authorList>
    </citation>
    <scope>NUCLEOTIDE SEQUENCE [LARGE SCALE GENOMIC DNA]</scope>
    <source>
        <strain evidence="2 3">KC310</strain>
    </source>
</reference>
<comment type="caution">
    <text evidence="2">The sequence shown here is derived from an EMBL/GenBank/DDBJ whole genome shotgun (WGS) entry which is preliminary data.</text>
</comment>
<dbReference type="AlphaFoldDB" id="A0A4R4V8N6"/>
<dbReference type="EMBL" id="SMKO01000130">
    <property type="protein sequence ID" value="TDC98782.1"/>
    <property type="molecule type" value="Genomic_DNA"/>
</dbReference>
<dbReference type="InterPro" id="IPR017520">
    <property type="entry name" value="CHP03086"/>
</dbReference>
<dbReference type="InterPro" id="IPR017517">
    <property type="entry name" value="Maleyloyr_isom"/>
</dbReference>
<dbReference type="NCBIfam" id="TIGR03083">
    <property type="entry name" value="maleylpyruvate isomerase family mycothiol-dependent enzyme"/>
    <property type="match status" value="1"/>
</dbReference>
<dbReference type="GO" id="GO:0046872">
    <property type="term" value="F:metal ion binding"/>
    <property type="evidence" value="ECO:0007669"/>
    <property type="project" value="InterPro"/>
</dbReference>
<protein>
    <submittedName>
        <fullName evidence="2">TIGR03086 family protein</fullName>
    </submittedName>
</protein>
<dbReference type="InterPro" id="IPR034660">
    <property type="entry name" value="DinB/YfiT-like"/>
</dbReference>
<keyword evidence="3" id="KW-1185">Reference proteome</keyword>
<dbReference type="Gene3D" id="1.20.120.450">
    <property type="entry name" value="dinb family like domain"/>
    <property type="match status" value="1"/>
</dbReference>
<proteinExistence type="predicted"/>
<sequence>MQFNLNITKGKKGIMELGFETGATATLEKAYDRLTELVHDLGPADLGKATPCAELDVRGVLSHTLAAAQMFTDAKEGHPVGDRLGDLLGQADPASTLDRVRRANTAAWAASGAMQGETVLPFGTFPSAAAYLINLGEIAVHGWDIAVGTGRQATIDEELATAVLGFYERAPMERLRGRGAFGPAVEVPPGSSAQDRLLGLLGRQPR</sequence>